<dbReference type="GO" id="GO:0033819">
    <property type="term" value="F:lipoyl(octanoyl) transferase activity"/>
    <property type="evidence" value="ECO:0007669"/>
    <property type="project" value="UniProtKB-EC"/>
</dbReference>
<reference evidence="6" key="1">
    <citation type="journal article" date="2014" name="Front. Microbiol.">
        <title>High frequency of phylogenetically diverse reductive dehalogenase-homologous genes in deep subseafloor sedimentary metagenomes.</title>
        <authorList>
            <person name="Kawai M."/>
            <person name="Futagami T."/>
            <person name="Toyoda A."/>
            <person name="Takaki Y."/>
            <person name="Nishi S."/>
            <person name="Hori S."/>
            <person name="Arai W."/>
            <person name="Tsubouchi T."/>
            <person name="Morono Y."/>
            <person name="Uchiyama I."/>
            <person name="Ito T."/>
            <person name="Fujiyama A."/>
            <person name="Inagaki F."/>
            <person name="Takami H."/>
        </authorList>
    </citation>
    <scope>NUCLEOTIDE SEQUENCE</scope>
    <source>
        <strain evidence="6">Expedition CK06-06</strain>
    </source>
</reference>
<dbReference type="Gene3D" id="3.30.930.10">
    <property type="entry name" value="Bira Bifunctional Protein, Domain 2"/>
    <property type="match status" value="1"/>
</dbReference>
<dbReference type="PANTHER" id="PTHR10993">
    <property type="entry name" value="OCTANOYLTRANSFERASE"/>
    <property type="match status" value="1"/>
</dbReference>
<sequence>MLCTVYQLGQVGYSEAYYLQTELLYQRLAGKIRDVLLLLEHPPTITIGKSGKLENIIASQIELAEKGVPVLFVDRGGDVTYHGPGQLVGYPIIDLRDRERDLHRYVHGLEEVVIRTLSDFSIKAGRDRTHRGVWVGNEEIAAIGLRVRKWVTMHGFALNVNTDLEPFSLINPCGFSDRGATSISALLSQDIQMAVE</sequence>
<dbReference type="EMBL" id="BARW01037415">
    <property type="protein sequence ID" value="GAJ24470.1"/>
    <property type="molecule type" value="Genomic_DNA"/>
</dbReference>
<feature type="domain" description="BPL/LPL catalytic" evidence="5">
    <location>
        <begin position="30"/>
        <end position="196"/>
    </location>
</feature>
<dbReference type="PANTHER" id="PTHR10993:SF7">
    <property type="entry name" value="LIPOYLTRANSFERASE 2, MITOCHONDRIAL-RELATED"/>
    <property type="match status" value="1"/>
</dbReference>
<evidence type="ECO:0000313" key="6">
    <source>
        <dbReference type="EMBL" id="GAJ24470.1"/>
    </source>
</evidence>
<organism evidence="6">
    <name type="scientific">marine sediment metagenome</name>
    <dbReference type="NCBI Taxonomy" id="412755"/>
    <lineage>
        <taxon>unclassified sequences</taxon>
        <taxon>metagenomes</taxon>
        <taxon>ecological metagenomes</taxon>
    </lineage>
</organism>
<evidence type="ECO:0000256" key="3">
    <source>
        <dbReference type="ARBA" id="ARBA00022679"/>
    </source>
</evidence>
<dbReference type="NCBIfam" id="TIGR00214">
    <property type="entry name" value="lipB"/>
    <property type="match status" value="1"/>
</dbReference>
<dbReference type="AlphaFoldDB" id="X1W2X6"/>
<dbReference type="SUPFAM" id="SSF55681">
    <property type="entry name" value="Class II aaRS and biotin synthetases"/>
    <property type="match status" value="1"/>
</dbReference>
<evidence type="ECO:0000256" key="1">
    <source>
        <dbReference type="ARBA" id="ARBA00004821"/>
    </source>
</evidence>
<evidence type="ECO:0000256" key="2">
    <source>
        <dbReference type="ARBA" id="ARBA00012334"/>
    </source>
</evidence>
<dbReference type="InterPro" id="IPR000544">
    <property type="entry name" value="Octanoyltransferase"/>
</dbReference>
<keyword evidence="3" id="KW-0808">Transferase</keyword>
<evidence type="ECO:0000259" key="5">
    <source>
        <dbReference type="PROSITE" id="PS51733"/>
    </source>
</evidence>
<protein>
    <recommendedName>
        <fullName evidence="2">lipoyl(octanoyl) transferase</fullName>
        <ecNumber evidence="2">2.3.1.181</ecNumber>
    </recommendedName>
</protein>
<dbReference type="Pfam" id="PF21948">
    <property type="entry name" value="LplA-B_cat"/>
    <property type="match status" value="1"/>
</dbReference>
<name>X1W2X6_9ZZZZ</name>
<dbReference type="InterPro" id="IPR004143">
    <property type="entry name" value="BPL_LPL_catalytic"/>
</dbReference>
<dbReference type="NCBIfam" id="NF010925">
    <property type="entry name" value="PRK14345.1"/>
    <property type="match status" value="1"/>
</dbReference>
<dbReference type="CDD" id="cd16444">
    <property type="entry name" value="LipB"/>
    <property type="match status" value="1"/>
</dbReference>
<dbReference type="PIRSF" id="PIRSF016262">
    <property type="entry name" value="LPLase"/>
    <property type="match status" value="1"/>
</dbReference>
<dbReference type="PROSITE" id="PS51733">
    <property type="entry name" value="BPL_LPL_CATALYTIC"/>
    <property type="match status" value="1"/>
</dbReference>
<comment type="pathway">
    <text evidence="1">Protein modification; protein lipoylation via endogenous pathway; protein N(6)-(lipoyl)lysine from octanoyl-[acyl-carrier-protein]: step 1/2.</text>
</comment>
<dbReference type="InterPro" id="IPR020605">
    <property type="entry name" value="Octanoyltransferase_CS"/>
</dbReference>
<accession>X1W2X6</accession>
<dbReference type="EC" id="2.3.1.181" evidence="2"/>
<gene>
    <name evidence="6" type="ORF">S12H4_57771</name>
</gene>
<dbReference type="UniPathway" id="UPA00538">
    <property type="reaction ID" value="UER00592"/>
</dbReference>
<proteinExistence type="inferred from homology"/>
<dbReference type="InterPro" id="IPR045864">
    <property type="entry name" value="aa-tRNA-synth_II/BPL/LPL"/>
</dbReference>
<keyword evidence="4" id="KW-0012">Acyltransferase</keyword>
<feature type="non-terminal residue" evidence="6">
    <location>
        <position position="196"/>
    </location>
</feature>
<dbReference type="PROSITE" id="PS01313">
    <property type="entry name" value="LIPB"/>
    <property type="match status" value="1"/>
</dbReference>
<comment type="caution">
    <text evidence="6">The sequence shown here is derived from an EMBL/GenBank/DDBJ whole genome shotgun (WGS) entry which is preliminary data.</text>
</comment>
<dbReference type="HAMAP" id="MF_00013">
    <property type="entry name" value="LipB"/>
    <property type="match status" value="1"/>
</dbReference>
<dbReference type="GO" id="GO:0009249">
    <property type="term" value="P:protein lipoylation"/>
    <property type="evidence" value="ECO:0007669"/>
    <property type="project" value="InterPro"/>
</dbReference>
<evidence type="ECO:0000256" key="4">
    <source>
        <dbReference type="ARBA" id="ARBA00023315"/>
    </source>
</evidence>